<name>A0ABX0QAI6_9BACT</name>
<keyword evidence="1" id="KW-0812">Transmembrane</keyword>
<keyword evidence="1" id="KW-1133">Transmembrane helix</keyword>
<protein>
    <submittedName>
        <fullName evidence="2">DUF983 domain-containing protein</fullName>
    </submittedName>
</protein>
<reference evidence="3" key="2">
    <citation type="submission" date="2023-07" db="EMBL/GenBank/DDBJ databases">
        <authorList>
            <person name="Jung D.-H."/>
        </authorList>
    </citation>
    <scope>NUCLEOTIDE SEQUENCE [LARGE SCALE GENOMIC DNA]</scope>
    <source>
        <strain evidence="3">JA-25</strain>
    </source>
</reference>
<keyword evidence="3" id="KW-1185">Reference proteome</keyword>
<organism evidence="2 3">
    <name type="scientific">Fibrivirga algicola</name>
    <dbReference type="NCBI Taxonomy" id="2950420"/>
    <lineage>
        <taxon>Bacteria</taxon>
        <taxon>Pseudomonadati</taxon>
        <taxon>Bacteroidota</taxon>
        <taxon>Cytophagia</taxon>
        <taxon>Cytophagales</taxon>
        <taxon>Spirosomataceae</taxon>
        <taxon>Fibrivirga</taxon>
    </lineage>
</organism>
<feature type="transmembrane region" description="Helical" evidence="1">
    <location>
        <begin position="54"/>
        <end position="81"/>
    </location>
</feature>
<dbReference type="EMBL" id="WAEL01000001">
    <property type="protein sequence ID" value="NID09004.1"/>
    <property type="molecule type" value="Genomic_DNA"/>
</dbReference>
<evidence type="ECO:0000256" key="1">
    <source>
        <dbReference type="SAM" id="Phobius"/>
    </source>
</evidence>
<evidence type="ECO:0000313" key="3">
    <source>
        <dbReference type="Proteomes" id="UP000606008"/>
    </source>
</evidence>
<accession>A0ABX0QAI6</accession>
<feature type="transmembrane region" description="Helical" evidence="1">
    <location>
        <begin position="87"/>
        <end position="104"/>
    </location>
</feature>
<reference evidence="3" key="1">
    <citation type="submission" date="2019-09" db="EMBL/GenBank/DDBJ databases">
        <authorList>
            <person name="Jung D.-H."/>
        </authorList>
    </citation>
    <scope>NUCLEOTIDE SEQUENCE [LARGE SCALE GENOMIC DNA]</scope>
    <source>
        <strain evidence="3">JA-25</strain>
    </source>
</reference>
<sequence length="127" mass="15063">MLINSRLYSVFHNKCPRCHEGDFFVTKSAFTRHFDDMHERCPHCNLNFSPEPGFYWAAMFVSYAFSSAWTLITFFIAVIWLKIDLDYYLMGLVPTLLLLTPPFFRMARRTWLSFFVKPDVHHVEAAR</sequence>
<dbReference type="InterPro" id="IPR009325">
    <property type="entry name" value="DUF983"/>
</dbReference>
<evidence type="ECO:0000313" key="2">
    <source>
        <dbReference type="EMBL" id="NID09004.1"/>
    </source>
</evidence>
<dbReference type="Proteomes" id="UP000606008">
    <property type="component" value="Unassembled WGS sequence"/>
</dbReference>
<gene>
    <name evidence="2" type="ORF">F7231_02375</name>
</gene>
<dbReference type="Pfam" id="PF06170">
    <property type="entry name" value="DUF983"/>
    <property type="match status" value="1"/>
</dbReference>
<keyword evidence="1" id="KW-0472">Membrane</keyword>
<comment type="caution">
    <text evidence="2">The sequence shown here is derived from an EMBL/GenBank/DDBJ whole genome shotgun (WGS) entry which is preliminary data.</text>
</comment>
<dbReference type="RefSeq" id="WP_166690767.1">
    <property type="nucleotide sequence ID" value="NZ_WAEL01000001.1"/>
</dbReference>
<proteinExistence type="predicted"/>